<name>A0A369WBS2_9GAMM</name>
<dbReference type="EMBL" id="QQOH01000004">
    <property type="protein sequence ID" value="RDE19182.1"/>
    <property type="molecule type" value="Genomic_DNA"/>
</dbReference>
<dbReference type="PANTHER" id="PTHR30126:SF80">
    <property type="entry name" value="TRANSCRIPTIONAL REGULATOR-RELATED"/>
    <property type="match status" value="1"/>
</dbReference>
<dbReference type="OrthoDB" id="570111at2"/>
<dbReference type="PROSITE" id="PS50931">
    <property type="entry name" value="HTH_LYSR"/>
    <property type="match status" value="1"/>
</dbReference>
<dbReference type="SUPFAM" id="SSF53850">
    <property type="entry name" value="Periplasmic binding protein-like II"/>
    <property type="match status" value="1"/>
</dbReference>
<dbReference type="GO" id="GO:0003700">
    <property type="term" value="F:DNA-binding transcription factor activity"/>
    <property type="evidence" value="ECO:0007669"/>
    <property type="project" value="InterPro"/>
</dbReference>
<evidence type="ECO:0000256" key="1">
    <source>
        <dbReference type="ARBA" id="ARBA00009437"/>
    </source>
</evidence>
<dbReference type="Pfam" id="PF00126">
    <property type="entry name" value="HTH_1"/>
    <property type="match status" value="1"/>
</dbReference>
<dbReference type="Gene3D" id="1.10.10.10">
    <property type="entry name" value="Winged helix-like DNA-binding domain superfamily/Winged helix DNA-binding domain"/>
    <property type="match status" value="1"/>
</dbReference>
<sequence length="304" mass="33663">MIAGINEKRIKYLFEAVQMGTVRAAADKLNVAPSAVSRQISLLEEELAATLIERHRKGVKVTPAGEIVLRYYRESLSHQEGCLSQLNALRGLKSGHIDLAVGEGFVGDLMSEPLPEFNRRYPELSVSVTMGGTNDVIRRVEEDQAHIGLLFHPPSHPAIRTQAKSCQPLCVIVPPQHPLQALQRPVSLEETLAYPLALQEGNFGIRQLLSIVEFKERIRLNPSVTTNSIAVMKNFVRSEMGVTFLPAFVVAREIADGQLCAVPIDHPILASGEAHMITRLGRQLPEGPKQLLQHLTHWMRAFSV</sequence>
<dbReference type="InterPro" id="IPR000847">
    <property type="entry name" value="LysR_HTH_N"/>
</dbReference>
<keyword evidence="7" id="KW-1185">Reference proteome</keyword>
<evidence type="ECO:0000256" key="3">
    <source>
        <dbReference type="ARBA" id="ARBA00023125"/>
    </source>
</evidence>
<dbReference type="InterPro" id="IPR036388">
    <property type="entry name" value="WH-like_DNA-bd_sf"/>
</dbReference>
<evidence type="ECO:0000313" key="7">
    <source>
        <dbReference type="Proteomes" id="UP000253769"/>
    </source>
</evidence>
<dbReference type="AlphaFoldDB" id="A0A369WBS2"/>
<gene>
    <name evidence="6" type="ORF">DV711_15550</name>
</gene>
<dbReference type="Proteomes" id="UP000253769">
    <property type="component" value="Unassembled WGS sequence"/>
</dbReference>
<evidence type="ECO:0000256" key="4">
    <source>
        <dbReference type="ARBA" id="ARBA00023163"/>
    </source>
</evidence>
<keyword evidence="3" id="KW-0238">DNA-binding</keyword>
<organism evidence="6 7">
    <name type="scientific">Motiliproteus coralliicola</name>
    <dbReference type="NCBI Taxonomy" id="2283196"/>
    <lineage>
        <taxon>Bacteria</taxon>
        <taxon>Pseudomonadati</taxon>
        <taxon>Pseudomonadota</taxon>
        <taxon>Gammaproteobacteria</taxon>
        <taxon>Oceanospirillales</taxon>
        <taxon>Oceanospirillaceae</taxon>
        <taxon>Motiliproteus</taxon>
    </lineage>
</organism>
<keyword evidence="4" id="KW-0804">Transcription</keyword>
<dbReference type="InterPro" id="IPR005119">
    <property type="entry name" value="LysR_subst-bd"/>
</dbReference>
<reference evidence="6 7" key="1">
    <citation type="submission" date="2018-07" db="EMBL/GenBank/DDBJ databases">
        <title>Motiliproteus coralliicola sp. nov., a bacterium isolated from Coral.</title>
        <authorList>
            <person name="Wang G."/>
        </authorList>
    </citation>
    <scope>NUCLEOTIDE SEQUENCE [LARGE SCALE GENOMIC DNA]</scope>
    <source>
        <strain evidence="6 7">C34</strain>
    </source>
</reference>
<dbReference type="GO" id="GO:0000976">
    <property type="term" value="F:transcription cis-regulatory region binding"/>
    <property type="evidence" value="ECO:0007669"/>
    <property type="project" value="TreeGrafter"/>
</dbReference>
<evidence type="ECO:0000313" key="6">
    <source>
        <dbReference type="EMBL" id="RDE19182.1"/>
    </source>
</evidence>
<dbReference type="Gene3D" id="3.40.190.290">
    <property type="match status" value="1"/>
</dbReference>
<dbReference type="PANTHER" id="PTHR30126">
    <property type="entry name" value="HTH-TYPE TRANSCRIPTIONAL REGULATOR"/>
    <property type="match status" value="1"/>
</dbReference>
<comment type="similarity">
    <text evidence="1">Belongs to the LysR transcriptional regulatory family.</text>
</comment>
<feature type="domain" description="HTH lysR-type" evidence="5">
    <location>
        <begin position="5"/>
        <end position="62"/>
    </location>
</feature>
<dbReference type="Pfam" id="PF03466">
    <property type="entry name" value="LysR_substrate"/>
    <property type="match status" value="1"/>
</dbReference>
<protein>
    <submittedName>
        <fullName evidence="6">LysR family transcriptional regulator</fullName>
    </submittedName>
</protein>
<proteinExistence type="inferred from homology"/>
<evidence type="ECO:0000256" key="2">
    <source>
        <dbReference type="ARBA" id="ARBA00023015"/>
    </source>
</evidence>
<comment type="caution">
    <text evidence="6">The sequence shown here is derived from an EMBL/GenBank/DDBJ whole genome shotgun (WGS) entry which is preliminary data.</text>
</comment>
<dbReference type="SUPFAM" id="SSF46785">
    <property type="entry name" value="Winged helix' DNA-binding domain"/>
    <property type="match status" value="1"/>
</dbReference>
<keyword evidence="2" id="KW-0805">Transcription regulation</keyword>
<dbReference type="InterPro" id="IPR036390">
    <property type="entry name" value="WH_DNA-bd_sf"/>
</dbReference>
<accession>A0A369WBS2</accession>
<evidence type="ECO:0000259" key="5">
    <source>
        <dbReference type="PROSITE" id="PS50931"/>
    </source>
</evidence>